<feature type="compositionally biased region" description="Acidic residues" evidence="1">
    <location>
        <begin position="391"/>
        <end position="402"/>
    </location>
</feature>
<dbReference type="RefSeq" id="WP_147014592.1">
    <property type="nucleotide sequence ID" value="NZ_VORB01000006.1"/>
</dbReference>
<reference evidence="2 3" key="1">
    <citation type="submission" date="2019-08" db="EMBL/GenBank/DDBJ databases">
        <title>Genome of Luteibaculum oceani JCM 18817.</title>
        <authorList>
            <person name="Bowman J.P."/>
        </authorList>
    </citation>
    <scope>NUCLEOTIDE SEQUENCE [LARGE SCALE GENOMIC DNA]</scope>
    <source>
        <strain evidence="2 3">JCM 18817</strain>
    </source>
</reference>
<keyword evidence="3" id="KW-1185">Reference proteome</keyword>
<sequence>MKKLLLIAGLAVAFVGCQKDLKQAKNQLKAFNVENSSEVLGERFQETVEDITTDGAAAEQDMLWMHVAKASPSSELQGKVTSQFMLVDGSNLFVVRNYKGAEIKSSVDLIDLSDEVIPELISSITIKDWIIEAAYTETGSLNLMGNSEAGNAVIEIPFEGNLFSEKVSLRSLSSASLSDFNREEQTLSIGKENGEAISTAVNAFAGVSTGENSAKYKSMNLTIEIDKLKFVSQTAKSSNPGSISGTYQSINAGETYVLLTEANGDVNILQAEGSESYLKCKGKKKSKKKGNKGSKGSCEPEIEVEFDGCNDVTIVSSKDLSNVVLDFAPAGAGNEDVKLDNLIIGNLMSVTRTGDILGVWVKSGCNKSGDCPGCGEYFANDNTCSGLPDIGDGDDDDDDDNDNPPTGDCQCEGKMQNFTVRYEGPSGVNYQFKDRKTHLVVGDFTNIQNGDELTIVGFDFKGRLGPATKFYHNGQWIEIHTSCSENILGNTYGPFTVIAYTDGQGSVCEEDPVVVQKLTECTVKGADPGYAFFQAVWLDDFSLVNGILFDRGFRFEGGAGVFKELPDGKAVLYGEIYSPNYPNNRWDMTVYFAEKSTWAEWSAKGRTFKQGAGYVAGAHEDWTYYIIDTTKTSQMVGLGDNAGFISNITIRPSDYSMGFQIGEGGANDKNSAYGMAGWFWYEHPDGDLRKADWNLDVILCEEK</sequence>
<dbReference type="AlphaFoldDB" id="A0A5C6V4U8"/>
<dbReference type="PROSITE" id="PS51257">
    <property type="entry name" value="PROKAR_LIPOPROTEIN"/>
    <property type="match status" value="1"/>
</dbReference>
<evidence type="ECO:0000256" key="1">
    <source>
        <dbReference type="SAM" id="MobiDB-lite"/>
    </source>
</evidence>
<gene>
    <name evidence="2" type="ORF">FRX97_07555</name>
</gene>
<comment type="caution">
    <text evidence="2">The sequence shown here is derived from an EMBL/GenBank/DDBJ whole genome shotgun (WGS) entry which is preliminary data.</text>
</comment>
<dbReference type="Proteomes" id="UP000321168">
    <property type="component" value="Unassembled WGS sequence"/>
</dbReference>
<dbReference type="EMBL" id="VORB01000006">
    <property type="protein sequence ID" value="TXC78565.1"/>
    <property type="molecule type" value="Genomic_DNA"/>
</dbReference>
<accession>A0A5C6V4U8</accession>
<protein>
    <submittedName>
        <fullName evidence="2">Uncharacterized protein</fullName>
    </submittedName>
</protein>
<dbReference type="OrthoDB" id="599464at2"/>
<name>A0A5C6V4U8_9FLAO</name>
<proteinExistence type="predicted"/>
<organism evidence="2 3">
    <name type="scientific">Luteibaculum oceani</name>
    <dbReference type="NCBI Taxonomy" id="1294296"/>
    <lineage>
        <taxon>Bacteria</taxon>
        <taxon>Pseudomonadati</taxon>
        <taxon>Bacteroidota</taxon>
        <taxon>Flavobacteriia</taxon>
        <taxon>Flavobacteriales</taxon>
        <taxon>Luteibaculaceae</taxon>
        <taxon>Luteibaculum</taxon>
    </lineage>
</organism>
<evidence type="ECO:0000313" key="3">
    <source>
        <dbReference type="Proteomes" id="UP000321168"/>
    </source>
</evidence>
<feature type="region of interest" description="Disordered" evidence="1">
    <location>
        <begin position="388"/>
        <end position="410"/>
    </location>
</feature>
<evidence type="ECO:0000313" key="2">
    <source>
        <dbReference type="EMBL" id="TXC78565.1"/>
    </source>
</evidence>